<feature type="compositionally biased region" description="Basic and acidic residues" evidence="1">
    <location>
        <begin position="440"/>
        <end position="457"/>
    </location>
</feature>
<feature type="region of interest" description="Disordered" evidence="1">
    <location>
        <begin position="432"/>
        <end position="457"/>
    </location>
</feature>
<feature type="domain" description="Integrase catalytic" evidence="2">
    <location>
        <begin position="32"/>
        <end position="190"/>
    </location>
</feature>
<dbReference type="PANTHER" id="PTHR37984:SF5">
    <property type="entry name" value="PROTEIN NYNRIN-LIKE"/>
    <property type="match status" value="1"/>
</dbReference>
<evidence type="ECO:0000313" key="4">
    <source>
        <dbReference type="Proteomes" id="UP001286313"/>
    </source>
</evidence>
<dbReference type="AlphaFoldDB" id="A0AAE1G2Q6"/>
<organism evidence="3 4">
    <name type="scientific">Petrolisthes cinctipes</name>
    <name type="common">Flat porcelain crab</name>
    <dbReference type="NCBI Taxonomy" id="88211"/>
    <lineage>
        <taxon>Eukaryota</taxon>
        <taxon>Metazoa</taxon>
        <taxon>Ecdysozoa</taxon>
        <taxon>Arthropoda</taxon>
        <taxon>Crustacea</taxon>
        <taxon>Multicrustacea</taxon>
        <taxon>Malacostraca</taxon>
        <taxon>Eumalacostraca</taxon>
        <taxon>Eucarida</taxon>
        <taxon>Decapoda</taxon>
        <taxon>Pleocyemata</taxon>
        <taxon>Anomura</taxon>
        <taxon>Galatheoidea</taxon>
        <taxon>Porcellanidae</taxon>
        <taxon>Petrolisthes</taxon>
    </lineage>
</organism>
<dbReference type="GO" id="GO:0003676">
    <property type="term" value="F:nucleic acid binding"/>
    <property type="evidence" value="ECO:0007669"/>
    <property type="project" value="InterPro"/>
</dbReference>
<dbReference type="SUPFAM" id="SSF53098">
    <property type="entry name" value="Ribonuclease H-like"/>
    <property type="match status" value="1"/>
</dbReference>
<reference evidence="3" key="1">
    <citation type="submission" date="2023-10" db="EMBL/GenBank/DDBJ databases">
        <title>Genome assemblies of two species of porcelain crab, Petrolisthes cinctipes and Petrolisthes manimaculis (Anomura: Porcellanidae).</title>
        <authorList>
            <person name="Angst P."/>
        </authorList>
    </citation>
    <scope>NUCLEOTIDE SEQUENCE</scope>
    <source>
        <strain evidence="3">PB745_01</strain>
        <tissue evidence="3">Gill</tissue>
    </source>
</reference>
<gene>
    <name evidence="3" type="ORF">Pcinc_011912</name>
</gene>
<dbReference type="GO" id="GO:0015074">
    <property type="term" value="P:DNA integration"/>
    <property type="evidence" value="ECO:0007669"/>
    <property type="project" value="InterPro"/>
</dbReference>
<name>A0AAE1G2Q6_PETCI</name>
<dbReference type="PANTHER" id="PTHR37984">
    <property type="entry name" value="PROTEIN CBG26694"/>
    <property type="match status" value="1"/>
</dbReference>
<evidence type="ECO:0000259" key="2">
    <source>
        <dbReference type="PROSITE" id="PS50994"/>
    </source>
</evidence>
<sequence length="548" mass="63472">MTQDIQHYISTCSQCQKYTPLKIQAPEMRPIKVKEPLELLGVDLIGPLPVSDEGFRYACTFVDFYTKFVDFFPLRDKSAFGVSKCIRSFIHRWGKPGRILSDQGREFCASVNDELCKAYGIKRSVTSAYHPQANGLAERTNRTLKTRLAKLCNTKMSDWPDYLKEVAYSMRTQKQKSTGFTTYHLMFGRQHRPIDQDDMELEVEEEGLSPADESTDTSCSLEGLVSLPTAKEVSLFVQHQDQKHQEVHIKREEKVNAGQEKQTADYNRRKKGSKIYDLSVGMHVFQSNLRNESRKGGKMEPKWTGPYKILDIDCNQRVALETVKNGKKLNRRVSYNQLRPYLHSQLHDARSAAGLEHQLIIYILWKSILYVRTQQQQLRMDGPNDALDVLDISSSHQRWYDEPLRQCLNNYRECMKNDDHCKLTTAAKGNEEYYQQQDPTIKEEEKEEKQQDHDPDIIKTEEESAIKIEDEHFQEADIKDKDSQPLASQVVKAWMFGPLEESQHLISTTLPHYLINTAENAIHSPSTLNMKWTWCNGSRRIKYFATKN</sequence>
<dbReference type="InterPro" id="IPR001584">
    <property type="entry name" value="Integrase_cat-core"/>
</dbReference>
<evidence type="ECO:0000313" key="3">
    <source>
        <dbReference type="EMBL" id="KAK3883787.1"/>
    </source>
</evidence>
<evidence type="ECO:0000256" key="1">
    <source>
        <dbReference type="SAM" id="MobiDB-lite"/>
    </source>
</evidence>
<proteinExistence type="predicted"/>
<dbReference type="FunFam" id="3.30.420.10:FF:000032">
    <property type="entry name" value="Retrovirus-related Pol polyprotein from transposon 297-like Protein"/>
    <property type="match status" value="1"/>
</dbReference>
<dbReference type="InterPro" id="IPR050951">
    <property type="entry name" value="Retrovirus_Pol_polyprotein"/>
</dbReference>
<dbReference type="EMBL" id="JAWQEG010000955">
    <property type="protein sequence ID" value="KAK3883787.1"/>
    <property type="molecule type" value="Genomic_DNA"/>
</dbReference>
<dbReference type="Pfam" id="PF00665">
    <property type="entry name" value="rve"/>
    <property type="match status" value="1"/>
</dbReference>
<protein>
    <recommendedName>
        <fullName evidence="2">Integrase catalytic domain-containing protein</fullName>
    </recommendedName>
</protein>
<comment type="caution">
    <text evidence="3">The sequence shown here is derived from an EMBL/GenBank/DDBJ whole genome shotgun (WGS) entry which is preliminary data.</text>
</comment>
<dbReference type="Gene3D" id="3.30.420.10">
    <property type="entry name" value="Ribonuclease H-like superfamily/Ribonuclease H"/>
    <property type="match status" value="1"/>
</dbReference>
<dbReference type="InterPro" id="IPR036397">
    <property type="entry name" value="RNaseH_sf"/>
</dbReference>
<keyword evidence="4" id="KW-1185">Reference proteome</keyword>
<dbReference type="InterPro" id="IPR012337">
    <property type="entry name" value="RNaseH-like_sf"/>
</dbReference>
<dbReference type="Proteomes" id="UP001286313">
    <property type="component" value="Unassembled WGS sequence"/>
</dbReference>
<accession>A0AAE1G2Q6</accession>
<dbReference type="PROSITE" id="PS50994">
    <property type="entry name" value="INTEGRASE"/>
    <property type="match status" value="1"/>
</dbReference>